<protein>
    <submittedName>
        <fullName evidence="1">Uncharacterized protein</fullName>
    </submittedName>
</protein>
<organism evidence="1">
    <name type="scientific">Spongospora subterranea</name>
    <dbReference type="NCBI Taxonomy" id="70186"/>
    <lineage>
        <taxon>Eukaryota</taxon>
        <taxon>Sar</taxon>
        <taxon>Rhizaria</taxon>
        <taxon>Endomyxa</taxon>
        <taxon>Phytomyxea</taxon>
        <taxon>Plasmodiophorida</taxon>
        <taxon>Plasmodiophoridae</taxon>
        <taxon>Spongospora</taxon>
    </lineage>
</organism>
<evidence type="ECO:0000313" key="1">
    <source>
        <dbReference type="EMBL" id="CRZ12728.1"/>
    </source>
</evidence>
<name>A0A0H5RFA3_9EUKA</name>
<dbReference type="UniPathway" id="UPA00988"/>
<dbReference type="Gene3D" id="3.40.50.300">
    <property type="entry name" value="P-loop containing nucleotide triphosphate hydrolases"/>
    <property type="match status" value="1"/>
</dbReference>
<feature type="non-terminal residue" evidence="1">
    <location>
        <position position="1"/>
    </location>
</feature>
<dbReference type="EMBL" id="HACM01012286">
    <property type="protein sequence ID" value="CRZ12728.1"/>
    <property type="molecule type" value="Transcribed_RNA"/>
</dbReference>
<proteinExistence type="predicted"/>
<sequence>KISFIDCLSDKELWDDYGFLQKTLQSLVEYFSDSQQRDNDILFVDGIDVLLDAAPNQADVIDFFRQLCDLSISVMGTIHSGIGGHQYALICLEDMADAHVVVGRLLTGYNPDIDGQIQVFRHESQLLARKPSDL</sequence>
<reference evidence="1" key="1">
    <citation type="submission" date="2015-04" db="EMBL/GenBank/DDBJ databases">
        <title>The genome sequence of the plant pathogenic Rhizarian Plasmodiophora brassicae reveals insights in its biotrophic life cycle and the origin of chitin synthesis.</title>
        <authorList>
            <person name="Schwelm A."/>
            <person name="Fogelqvist J."/>
            <person name="Knaust A."/>
            <person name="Julke S."/>
            <person name="Lilja T."/>
            <person name="Dhandapani V."/>
            <person name="Bonilla-Rosso G."/>
            <person name="Karlsson M."/>
            <person name="Shevchenko A."/>
            <person name="Choi S.R."/>
            <person name="Kim H.G."/>
            <person name="Park J.Y."/>
            <person name="Lim Y.P."/>
            <person name="Ludwig-Muller J."/>
            <person name="Dixelius C."/>
        </authorList>
    </citation>
    <scope>NUCLEOTIDE SEQUENCE</scope>
    <source>
        <tissue evidence="1">Potato root galls</tissue>
    </source>
</reference>
<feature type="non-terminal residue" evidence="1">
    <location>
        <position position="134"/>
    </location>
</feature>
<dbReference type="InterPro" id="IPR027417">
    <property type="entry name" value="P-loop_NTPase"/>
</dbReference>
<dbReference type="AlphaFoldDB" id="A0A0H5RFA3"/>
<accession>A0A0H5RFA3</accession>